<dbReference type="InterPro" id="IPR045679">
    <property type="entry name" value="DUF6199"/>
</dbReference>
<keyword evidence="1" id="KW-0472">Membrane</keyword>
<feature type="domain" description="DUF6199" evidence="2">
    <location>
        <begin position="18"/>
        <end position="67"/>
    </location>
</feature>
<proteinExistence type="predicted"/>
<reference evidence="3" key="1">
    <citation type="journal article" date="2021" name="mSystems">
        <title>Bacteria and Archaea Synergistically Convert Glycine Betaine to Biogenic Methane in the Formosa Cold Seep of the South China Sea.</title>
        <authorList>
            <person name="Li L."/>
            <person name="Zhang W."/>
            <person name="Zhang S."/>
            <person name="Song L."/>
            <person name="Sun Q."/>
            <person name="Zhang H."/>
            <person name="Xiang H."/>
            <person name="Dong X."/>
        </authorList>
    </citation>
    <scope>NUCLEOTIDE SEQUENCE</scope>
    <source>
        <strain evidence="3">ZWT</strain>
    </source>
</reference>
<dbReference type="EMBL" id="JAGSOJ010000002">
    <property type="protein sequence ID" value="MCM1990757.1"/>
    <property type="molecule type" value="Genomic_DNA"/>
</dbReference>
<evidence type="ECO:0000313" key="3">
    <source>
        <dbReference type="EMBL" id="MCM1990757.1"/>
    </source>
</evidence>
<organism evidence="3 4">
    <name type="scientific">Oceanirhabdus seepicola</name>
    <dbReference type="NCBI Taxonomy" id="2828781"/>
    <lineage>
        <taxon>Bacteria</taxon>
        <taxon>Bacillati</taxon>
        <taxon>Bacillota</taxon>
        <taxon>Clostridia</taxon>
        <taxon>Eubacteriales</taxon>
        <taxon>Clostridiaceae</taxon>
        <taxon>Oceanirhabdus</taxon>
    </lineage>
</organism>
<accession>A0A9J6P4P5</accession>
<protein>
    <recommendedName>
        <fullName evidence="2">DUF6199 domain-containing protein</fullName>
    </recommendedName>
</protein>
<keyword evidence="1" id="KW-1133">Transmembrane helix</keyword>
<feature type="transmembrane region" description="Helical" evidence="1">
    <location>
        <begin position="46"/>
        <end position="67"/>
    </location>
</feature>
<dbReference type="Pfam" id="PF19701">
    <property type="entry name" value="DUF6199"/>
    <property type="match status" value="1"/>
</dbReference>
<evidence type="ECO:0000259" key="2">
    <source>
        <dbReference type="Pfam" id="PF19701"/>
    </source>
</evidence>
<name>A0A9J6P4P5_9CLOT</name>
<comment type="caution">
    <text evidence="3">The sequence shown here is derived from an EMBL/GenBank/DDBJ whole genome shotgun (WGS) entry which is preliminary data.</text>
</comment>
<dbReference type="AlphaFoldDB" id="A0A9J6P4P5"/>
<feature type="transmembrane region" description="Helical" evidence="1">
    <location>
        <begin position="5"/>
        <end position="26"/>
    </location>
</feature>
<evidence type="ECO:0000313" key="4">
    <source>
        <dbReference type="Proteomes" id="UP001056429"/>
    </source>
</evidence>
<dbReference type="Proteomes" id="UP001056429">
    <property type="component" value="Unassembled WGS sequence"/>
</dbReference>
<gene>
    <name evidence="3" type="ORF">KDK92_13585</name>
</gene>
<keyword evidence="4" id="KW-1185">Reference proteome</keyword>
<keyword evidence="1" id="KW-0812">Transmembrane</keyword>
<reference evidence="3" key="2">
    <citation type="submission" date="2021-04" db="EMBL/GenBank/DDBJ databases">
        <authorList>
            <person name="Dong X."/>
        </authorList>
    </citation>
    <scope>NUCLEOTIDE SEQUENCE</scope>
    <source>
        <strain evidence="3">ZWT</strain>
    </source>
</reference>
<dbReference type="RefSeq" id="WP_250859849.1">
    <property type="nucleotide sequence ID" value="NZ_JAGSOJ010000002.1"/>
</dbReference>
<sequence length="78" mass="8816">MIDYIISIIGYSIINSPFLILSVLMVSKTEMMSKSSRYKNVEPSDFGLATTKICGVILLLVTIWCILTKENMFMGLFK</sequence>
<evidence type="ECO:0000256" key="1">
    <source>
        <dbReference type="SAM" id="Phobius"/>
    </source>
</evidence>